<reference evidence="3 4" key="1">
    <citation type="submission" date="2014-04" db="EMBL/GenBank/DDBJ databases">
        <authorList>
            <consortium name="DOE Joint Genome Institute"/>
            <person name="Kuo A."/>
            <person name="Gay G."/>
            <person name="Dore J."/>
            <person name="Kohler A."/>
            <person name="Nagy L.G."/>
            <person name="Floudas D."/>
            <person name="Copeland A."/>
            <person name="Barry K.W."/>
            <person name="Cichocki N."/>
            <person name="Veneault-Fourrey C."/>
            <person name="LaButti K."/>
            <person name="Lindquist E.A."/>
            <person name="Lipzen A."/>
            <person name="Lundell T."/>
            <person name="Morin E."/>
            <person name="Murat C."/>
            <person name="Sun H."/>
            <person name="Tunlid A."/>
            <person name="Henrissat B."/>
            <person name="Grigoriev I.V."/>
            <person name="Hibbett D.S."/>
            <person name="Martin F."/>
            <person name="Nordberg H.P."/>
            <person name="Cantor M.N."/>
            <person name="Hua S.X."/>
        </authorList>
    </citation>
    <scope>NUCLEOTIDE SEQUENCE [LARGE SCALE GENOMIC DNA]</scope>
    <source>
        <strain evidence="4">h7</strain>
    </source>
</reference>
<gene>
    <name evidence="3" type="ORF">M413DRAFT_79430</name>
</gene>
<reference evidence="4" key="2">
    <citation type="submission" date="2015-01" db="EMBL/GenBank/DDBJ databases">
        <title>Evolutionary Origins and Diversification of the Mycorrhizal Mutualists.</title>
        <authorList>
            <consortium name="DOE Joint Genome Institute"/>
            <consortium name="Mycorrhizal Genomics Consortium"/>
            <person name="Kohler A."/>
            <person name="Kuo A."/>
            <person name="Nagy L.G."/>
            <person name="Floudas D."/>
            <person name="Copeland A."/>
            <person name="Barry K.W."/>
            <person name="Cichocki N."/>
            <person name="Veneault-Fourrey C."/>
            <person name="LaButti K."/>
            <person name="Lindquist E.A."/>
            <person name="Lipzen A."/>
            <person name="Lundell T."/>
            <person name="Morin E."/>
            <person name="Murat C."/>
            <person name="Riley R."/>
            <person name="Ohm R."/>
            <person name="Sun H."/>
            <person name="Tunlid A."/>
            <person name="Henrissat B."/>
            <person name="Grigoriev I.V."/>
            <person name="Hibbett D.S."/>
            <person name="Martin F."/>
        </authorList>
    </citation>
    <scope>NUCLEOTIDE SEQUENCE [LARGE SCALE GENOMIC DNA]</scope>
    <source>
        <strain evidence="4">h7</strain>
    </source>
</reference>
<dbReference type="PANTHER" id="PTHR10696:SF54">
    <property type="entry name" value="FAMILY OXIDOREDUCTASE, PUTATIVE (AFU_ORTHOLOGUE AFUA_4G13850)-RELATED"/>
    <property type="match status" value="1"/>
</dbReference>
<sequence>MCALPFGFPQRLEGPMAWDGNKFRDKPELYVEPLSKLDLSEVEQAIAHFKALGLSRGFISRATFPLTEGLSGRLRKINDILHNGHGFHVLRGIDPSQYSEEDHIILFAGLASHVASDRAGLVDAYLKDDNLPHLDHIRYERESEVPGVNLRPTELPVAMDFHTDADGGNILALFIEKSAKSGGEQYLSSFWCAYNDLARDRPEVLAELAKEWHWEKPTREQGGIATYRRAIVGQVEGKPEINFGKSFVAGHPNYPLSAEAPPLTTSQEVALNILMDTVRNHCFQLDTRRGDILLVNNLSVMHARNAFVDDAEHDNSRHVLRLWLKDNMTSWPIADSLKYDGKQLWNVAPASQTLFTMTEWDAIPRATRVTDTSFSHD</sequence>
<dbReference type="InterPro" id="IPR050411">
    <property type="entry name" value="AlphaKG_dependent_hydroxylases"/>
</dbReference>
<evidence type="ECO:0000313" key="4">
    <source>
        <dbReference type="Proteomes" id="UP000053424"/>
    </source>
</evidence>
<proteinExistence type="predicted"/>
<dbReference type="GO" id="GO:0016491">
    <property type="term" value="F:oxidoreductase activity"/>
    <property type="evidence" value="ECO:0007669"/>
    <property type="project" value="UniProtKB-KW"/>
</dbReference>
<dbReference type="Pfam" id="PF02668">
    <property type="entry name" value="TauD"/>
    <property type="match status" value="1"/>
</dbReference>
<organism evidence="3 4">
    <name type="scientific">Hebeloma cylindrosporum</name>
    <dbReference type="NCBI Taxonomy" id="76867"/>
    <lineage>
        <taxon>Eukaryota</taxon>
        <taxon>Fungi</taxon>
        <taxon>Dikarya</taxon>
        <taxon>Basidiomycota</taxon>
        <taxon>Agaricomycotina</taxon>
        <taxon>Agaricomycetes</taxon>
        <taxon>Agaricomycetidae</taxon>
        <taxon>Agaricales</taxon>
        <taxon>Agaricineae</taxon>
        <taxon>Hymenogastraceae</taxon>
        <taxon>Hebeloma</taxon>
    </lineage>
</organism>
<dbReference type="InterPro" id="IPR042098">
    <property type="entry name" value="TauD-like_sf"/>
</dbReference>
<evidence type="ECO:0000256" key="1">
    <source>
        <dbReference type="ARBA" id="ARBA00023002"/>
    </source>
</evidence>
<keyword evidence="4" id="KW-1185">Reference proteome</keyword>
<evidence type="ECO:0000313" key="3">
    <source>
        <dbReference type="EMBL" id="KIM35420.1"/>
    </source>
</evidence>
<dbReference type="Gene3D" id="3.60.130.10">
    <property type="entry name" value="Clavaminate synthase-like"/>
    <property type="match status" value="1"/>
</dbReference>
<dbReference type="AlphaFoldDB" id="A0A0C3BF61"/>
<feature type="domain" description="TauD/TfdA-like" evidence="2">
    <location>
        <begin position="64"/>
        <end position="323"/>
    </location>
</feature>
<dbReference type="PANTHER" id="PTHR10696">
    <property type="entry name" value="GAMMA-BUTYROBETAINE HYDROXYLASE-RELATED"/>
    <property type="match status" value="1"/>
</dbReference>
<dbReference type="Proteomes" id="UP000053424">
    <property type="component" value="Unassembled WGS sequence"/>
</dbReference>
<dbReference type="HOGENOM" id="CLU_041041_0_0_1"/>
<keyword evidence="1" id="KW-0560">Oxidoreductase</keyword>
<dbReference type="SUPFAM" id="SSF51197">
    <property type="entry name" value="Clavaminate synthase-like"/>
    <property type="match status" value="1"/>
</dbReference>
<dbReference type="STRING" id="686832.A0A0C3BF61"/>
<accession>A0A0C3BF61</accession>
<evidence type="ECO:0000259" key="2">
    <source>
        <dbReference type="Pfam" id="PF02668"/>
    </source>
</evidence>
<dbReference type="InterPro" id="IPR003819">
    <property type="entry name" value="TauD/TfdA-like"/>
</dbReference>
<name>A0A0C3BF61_HEBCY</name>
<dbReference type="EMBL" id="KN831821">
    <property type="protein sequence ID" value="KIM35420.1"/>
    <property type="molecule type" value="Genomic_DNA"/>
</dbReference>
<protein>
    <recommendedName>
        <fullName evidence="2">TauD/TfdA-like domain-containing protein</fullName>
    </recommendedName>
</protein>
<dbReference type="OrthoDB" id="272271at2759"/>